<feature type="transmembrane region" description="Helical" evidence="8">
    <location>
        <begin position="228"/>
        <end position="249"/>
    </location>
</feature>
<proteinExistence type="predicted"/>
<keyword evidence="10" id="KW-1185">Reference proteome</keyword>
<dbReference type="PANTHER" id="PTHR32196">
    <property type="entry name" value="ABC TRANSPORTER PERMEASE PROTEIN YPHD-RELATED-RELATED"/>
    <property type="match status" value="1"/>
</dbReference>
<evidence type="ECO:0000256" key="1">
    <source>
        <dbReference type="ARBA" id="ARBA00004651"/>
    </source>
</evidence>
<dbReference type="EMBL" id="BAAABM010000041">
    <property type="protein sequence ID" value="GAA0350026.1"/>
    <property type="molecule type" value="Genomic_DNA"/>
</dbReference>
<evidence type="ECO:0000256" key="5">
    <source>
        <dbReference type="ARBA" id="ARBA00022692"/>
    </source>
</evidence>
<feature type="transmembrane region" description="Helical" evidence="8">
    <location>
        <begin position="138"/>
        <end position="159"/>
    </location>
</feature>
<keyword evidence="3" id="KW-1003">Cell membrane</keyword>
<keyword evidence="5 8" id="KW-0812">Transmembrane</keyword>
<feature type="transmembrane region" description="Helical" evidence="8">
    <location>
        <begin position="311"/>
        <end position="328"/>
    </location>
</feature>
<protein>
    <submittedName>
        <fullName evidence="9">ABC transporter permease</fullName>
    </submittedName>
</protein>
<evidence type="ECO:0000256" key="2">
    <source>
        <dbReference type="ARBA" id="ARBA00022448"/>
    </source>
</evidence>
<evidence type="ECO:0000256" key="4">
    <source>
        <dbReference type="ARBA" id="ARBA00022519"/>
    </source>
</evidence>
<keyword evidence="7 8" id="KW-0472">Membrane</keyword>
<sequence length="335" mass="33981">MSSTAQTQTTPAEVQRHVRRLSLSRGVNELGLLAAIIVLYIVLGAKAGGFLTSGNQLGILRDAAQIGIAAWGMTLVIIAGDIDISIGPAVAFGSVMVAKGATSWGLGVPLAVIVTLLIGAAIGAFAGYLRARFNVPSFIATLGVYSALRGLAQFISNALPVPLPDSGFFDFLAGSVAGVPTPAVVMILLLVVFLVIALKTPYGRAVYALGGNPRAAELAGIPVKRIRISLFAVNGLLAAITGVLLAARLGSGNGGSAMGLEFDVIAAVVIGGTALAGGSGSILATALGVIFITLIGNGLVLLGVNQFLQDVVRGVIIVLAVLVNVLLGRRNRLTS</sequence>
<evidence type="ECO:0000256" key="8">
    <source>
        <dbReference type="SAM" id="Phobius"/>
    </source>
</evidence>
<evidence type="ECO:0000256" key="6">
    <source>
        <dbReference type="ARBA" id="ARBA00022989"/>
    </source>
</evidence>
<dbReference type="Proteomes" id="UP001501822">
    <property type="component" value="Unassembled WGS sequence"/>
</dbReference>
<accession>A0ABN0WYY6</accession>
<dbReference type="InterPro" id="IPR001851">
    <property type="entry name" value="ABC_transp_permease"/>
</dbReference>
<dbReference type="PANTHER" id="PTHR32196:SF21">
    <property type="entry name" value="ABC TRANSPORTER PERMEASE PROTEIN YPHD-RELATED"/>
    <property type="match status" value="1"/>
</dbReference>
<feature type="transmembrane region" description="Helical" evidence="8">
    <location>
        <begin position="30"/>
        <end position="51"/>
    </location>
</feature>
<feature type="transmembrane region" description="Helical" evidence="8">
    <location>
        <begin position="171"/>
        <end position="198"/>
    </location>
</feature>
<feature type="transmembrane region" description="Helical" evidence="8">
    <location>
        <begin position="282"/>
        <end position="305"/>
    </location>
</feature>
<dbReference type="Pfam" id="PF02653">
    <property type="entry name" value="BPD_transp_2"/>
    <property type="match status" value="1"/>
</dbReference>
<name>A0ABN0WYY6_9ACTN</name>
<keyword evidence="2" id="KW-0813">Transport</keyword>
<gene>
    <name evidence="9" type="ORF">GCM10010151_44690</name>
</gene>
<keyword evidence="6 8" id="KW-1133">Transmembrane helix</keyword>
<comment type="caution">
    <text evidence="9">The sequence shown here is derived from an EMBL/GenBank/DDBJ whole genome shotgun (WGS) entry which is preliminary data.</text>
</comment>
<dbReference type="RefSeq" id="WP_252807661.1">
    <property type="nucleotide sequence ID" value="NZ_BAAABM010000041.1"/>
</dbReference>
<evidence type="ECO:0000313" key="9">
    <source>
        <dbReference type="EMBL" id="GAA0350026.1"/>
    </source>
</evidence>
<feature type="transmembrane region" description="Helical" evidence="8">
    <location>
        <begin position="106"/>
        <end position="126"/>
    </location>
</feature>
<evidence type="ECO:0000256" key="7">
    <source>
        <dbReference type="ARBA" id="ARBA00023136"/>
    </source>
</evidence>
<evidence type="ECO:0000313" key="10">
    <source>
        <dbReference type="Proteomes" id="UP001501822"/>
    </source>
</evidence>
<keyword evidence="4" id="KW-0997">Cell inner membrane</keyword>
<comment type="subcellular location">
    <subcellularLocation>
        <location evidence="1">Cell membrane</location>
        <topology evidence="1">Multi-pass membrane protein</topology>
    </subcellularLocation>
</comment>
<organism evidence="9 10">
    <name type="scientific">Actinoallomurus spadix</name>
    <dbReference type="NCBI Taxonomy" id="79912"/>
    <lineage>
        <taxon>Bacteria</taxon>
        <taxon>Bacillati</taxon>
        <taxon>Actinomycetota</taxon>
        <taxon>Actinomycetes</taxon>
        <taxon>Streptosporangiales</taxon>
        <taxon>Thermomonosporaceae</taxon>
        <taxon>Actinoallomurus</taxon>
    </lineage>
</organism>
<reference evidence="9 10" key="1">
    <citation type="journal article" date="2019" name="Int. J. Syst. Evol. Microbiol.">
        <title>The Global Catalogue of Microorganisms (GCM) 10K type strain sequencing project: providing services to taxonomists for standard genome sequencing and annotation.</title>
        <authorList>
            <consortium name="The Broad Institute Genomics Platform"/>
            <consortium name="The Broad Institute Genome Sequencing Center for Infectious Disease"/>
            <person name="Wu L."/>
            <person name="Ma J."/>
        </authorList>
    </citation>
    <scope>NUCLEOTIDE SEQUENCE [LARGE SCALE GENOMIC DNA]</scope>
    <source>
        <strain evidence="9 10">JCM 3146</strain>
    </source>
</reference>
<dbReference type="CDD" id="cd06579">
    <property type="entry name" value="TM_PBP1_transp_AraH_like"/>
    <property type="match status" value="1"/>
</dbReference>
<feature type="transmembrane region" description="Helical" evidence="8">
    <location>
        <begin position="63"/>
        <end position="86"/>
    </location>
</feature>
<evidence type="ECO:0000256" key="3">
    <source>
        <dbReference type="ARBA" id="ARBA00022475"/>
    </source>
</evidence>